<proteinExistence type="predicted"/>
<organism evidence="1 2">
    <name type="scientific">Melipona quadrifasciata</name>
    <dbReference type="NCBI Taxonomy" id="166423"/>
    <lineage>
        <taxon>Eukaryota</taxon>
        <taxon>Metazoa</taxon>
        <taxon>Ecdysozoa</taxon>
        <taxon>Arthropoda</taxon>
        <taxon>Hexapoda</taxon>
        <taxon>Insecta</taxon>
        <taxon>Pterygota</taxon>
        <taxon>Neoptera</taxon>
        <taxon>Endopterygota</taxon>
        <taxon>Hymenoptera</taxon>
        <taxon>Apocrita</taxon>
        <taxon>Aculeata</taxon>
        <taxon>Apoidea</taxon>
        <taxon>Anthophila</taxon>
        <taxon>Apidae</taxon>
        <taxon>Melipona</taxon>
    </lineage>
</organism>
<keyword evidence="2" id="KW-1185">Reference proteome</keyword>
<dbReference type="AlphaFoldDB" id="A0A0M9ACE0"/>
<evidence type="ECO:0000313" key="1">
    <source>
        <dbReference type="EMBL" id="KOX80976.1"/>
    </source>
</evidence>
<name>A0A0M9ACE0_9HYME</name>
<dbReference type="Proteomes" id="UP000053105">
    <property type="component" value="Unassembled WGS sequence"/>
</dbReference>
<accession>A0A0M9ACE0</accession>
<evidence type="ECO:0000313" key="2">
    <source>
        <dbReference type="Proteomes" id="UP000053105"/>
    </source>
</evidence>
<sequence length="293" mass="32573">MDEMGVVLAGIRQYCNKMQEINTDAKRSGQHCDSSLVSYPSFTLFVLYARSYPTDRESSDGSVAGARGNRLPSNSKPLTSLILSLSFEKLTVGLTDSKSRFKVAVAIQVRTMGIILNPNGNDPLLERELSPIFHERFATDVLENLDSIRIATDNNGIGLARPVEHKEDTPEKRILFSFRTREFNVRPLIIRANCEFILTESTNRRETYHDLIGCSAVLAVVAQSQTTSKGFQPILPPLHAIIFSVHLRHLANFESPIADNTLTAGNSSVRERESRLTLQDALVQQDLSSNLEA</sequence>
<reference evidence="1 2" key="1">
    <citation type="submission" date="2015-07" db="EMBL/GenBank/DDBJ databases">
        <title>The genome of Melipona quadrifasciata.</title>
        <authorList>
            <person name="Pan H."/>
            <person name="Kapheim K."/>
        </authorList>
    </citation>
    <scope>NUCLEOTIDE SEQUENCE [LARGE SCALE GENOMIC DNA]</scope>
    <source>
        <strain evidence="1">0111107301</strain>
        <tissue evidence="1">Whole body</tissue>
    </source>
</reference>
<protein>
    <submittedName>
        <fullName evidence="1">Uncharacterized protein</fullName>
    </submittedName>
</protein>
<gene>
    <name evidence="1" type="ORF">WN51_00894</name>
</gene>
<dbReference type="EMBL" id="KQ435694">
    <property type="protein sequence ID" value="KOX80976.1"/>
    <property type="molecule type" value="Genomic_DNA"/>
</dbReference>